<feature type="compositionally biased region" description="Polar residues" evidence="1">
    <location>
        <begin position="31"/>
        <end position="42"/>
    </location>
</feature>
<name>A0ABR9ZXY4_9FIRM</name>
<organism evidence="4 5">
    <name type="scientific">Fusibacter ferrireducens</name>
    <dbReference type="NCBI Taxonomy" id="2785058"/>
    <lineage>
        <taxon>Bacteria</taxon>
        <taxon>Bacillati</taxon>
        <taxon>Bacillota</taxon>
        <taxon>Clostridia</taxon>
        <taxon>Eubacteriales</taxon>
        <taxon>Eubacteriales Family XII. Incertae Sedis</taxon>
        <taxon>Fusibacter</taxon>
    </lineage>
</organism>
<dbReference type="RefSeq" id="WP_194703254.1">
    <property type="nucleotide sequence ID" value="NZ_JADKNH010000012.1"/>
</dbReference>
<reference evidence="4 5" key="1">
    <citation type="submission" date="2020-11" db="EMBL/GenBank/DDBJ databases">
        <title>Fusibacter basophilias sp. nov.</title>
        <authorList>
            <person name="Qiu D."/>
        </authorList>
    </citation>
    <scope>NUCLEOTIDE SEQUENCE [LARGE SCALE GENOMIC DNA]</scope>
    <source>
        <strain evidence="4 5">Q10-2</strain>
    </source>
</reference>
<evidence type="ECO:0000259" key="3">
    <source>
        <dbReference type="Pfam" id="PF00496"/>
    </source>
</evidence>
<dbReference type="Gene3D" id="3.40.190.10">
    <property type="entry name" value="Periplasmic binding protein-like II"/>
    <property type="match status" value="1"/>
</dbReference>
<dbReference type="Pfam" id="PF00496">
    <property type="entry name" value="SBP_bac_5"/>
    <property type="match status" value="1"/>
</dbReference>
<feature type="region of interest" description="Disordered" evidence="1">
    <location>
        <begin position="25"/>
        <end position="55"/>
    </location>
</feature>
<gene>
    <name evidence="4" type="ORF">ISU02_18085</name>
</gene>
<keyword evidence="5" id="KW-1185">Reference proteome</keyword>
<proteinExistence type="predicted"/>
<accession>A0ABR9ZXY4</accession>
<feature type="domain" description="Solute-binding protein family 5" evidence="3">
    <location>
        <begin position="102"/>
        <end position="450"/>
    </location>
</feature>
<evidence type="ECO:0000256" key="1">
    <source>
        <dbReference type="SAM" id="MobiDB-lite"/>
    </source>
</evidence>
<evidence type="ECO:0000256" key="2">
    <source>
        <dbReference type="SAM" id="SignalP"/>
    </source>
</evidence>
<feature type="signal peptide" evidence="2">
    <location>
        <begin position="1"/>
        <end position="20"/>
    </location>
</feature>
<dbReference type="Gene3D" id="3.10.105.10">
    <property type="entry name" value="Dipeptide-binding Protein, Domain 3"/>
    <property type="match status" value="1"/>
</dbReference>
<comment type="caution">
    <text evidence="4">The sequence shown here is derived from an EMBL/GenBank/DDBJ whole genome shotgun (WGS) entry which is preliminary data.</text>
</comment>
<dbReference type="InterPro" id="IPR030678">
    <property type="entry name" value="Peptide/Ni-bd"/>
</dbReference>
<dbReference type="SUPFAM" id="SSF53850">
    <property type="entry name" value="Periplasmic binding protein-like II"/>
    <property type="match status" value="1"/>
</dbReference>
<dbReference type="InterPro" id="IPR000914">
    <property type="entry name" value="SBP_5_dom"/>
</dbReference>
<dbReference type="EMBL" id="JADKNH010000012">
    <property type="protein sequence ID" value="MBF4695013.1"/>
    <property type="molecule type" value="Genomic_DNA"/>
</dbReference>
<sequence length="536" mass="58805">MKKRLATLLLCLAMVFTTLTGCGSKSEPAPSGSTGDANANTNTSTSEPAAAPEATVATTGGIIRSVEGFAYATLDPHKDYNSWHSQKYGLTESLFKLGDDMKIQPWLAKSLEIKDTVAVLTLNDGVCFSNGTPLTADMVKRNLERLSEVNKRFKFYANFTMEATDDKTLTITMPEVMPTLENEMASPEACMLDLDATTDIDNAPISTGPFAVDVFIPEGDITLKRNDNYWGGHVNLDGAKFFSMRDGQSKLMAMQNGEIDAYDSLSATDIEIFSAEPDRYQLFSVPSQARTYMFLNPKTVPESVRQAVILTVDRESISAFMGGTVSPSYGAYNESTPYGKVQYPSIDLAKAKEIMEADGYTLNSNNVYEKNGVELPTIGLYCYAARSIDSMAVLIKEQLTNSGIPAEIKLVEDPDGTYMTDKQYDICFYRMTTDKTGDPLAFIDGVVRSGSYQDITGYGNAATDAQIEELRFTIDSEKRAEIANAIMQDYTDAAVFCPLVTYNRNIVMSTGVTHFAETNPYEFYTLDANTTAPSQK</sequence>
<feature type="chain" id="PRO_5047170891" evidence="2">
    <location>
        <begin position="21"/>
        <end position="536"/>
    </location>
</feature>
<protein>
    <submittedName>
        <fullName evidence="4">ABC transporter substrate-binding protein</fullName>
    </submittedName>
</protein>
<keyword evidence="2" id="KW-0732">Signal</keyword>
<dbReference type="PROSITE" id="PS51257">
    <property type="entry name" value="PROKAR_LIPOPROTEIN"/>
    <property type="match status" value="1"/>
</dbReference>
<feature type="compositionally biased region" description="Low complexity" evidence="1">
    <location>
        <begin position="43"/>
        <end position="55"/>
    </location>
</feature>
<evidence type="ECO:0000313" key="5">
    <source>
        <dbReference type="Proteomes" id="UP000614200"/>
    </source>
</evidence>
<dbReference type="PIRSF" id="PIRSF002741">
    <property type="entry name" value="MppA"/>
    <property type="match status" value="1"/>
</dbReference>
<evidence type="ECO:0000313" key="4">
    <source>
        <dbReference type="EMBL" id="MBF4695013.1"/>
    </source>
</evidence>
<dbReference type="PANTHER" id="PTHR30290">
    <property type="entry name" value="PERIPLASMIC BINDING COMPONENT OF ABC TRANSPORTER"/>
    <property type="match status" value="1"/>
</dbReference>
<dbReference type="Proteomes" id="UP000614200">
    <property type="component" value="Unassembled WGS sequence"/>
</dbReference>
<dbReference type="InterPro" id="IPR039424">
    <property type="entry name" value="SBP_5"/>
</dbReference>
<dbReference type="PANTHER" id="PTHR30290:SF81">
    <property type="entry name" value="OLIGOPEPTIDE-BINDING PROTEIN OPPA"/>
    <property type="match status" value="1"/>
</dbReference>